<organism evidence="2 3">
    <name type="scientific">Cryptosporangium aurantiacum</name>
    <dbReference type="NCBI Taxonomy" id="134849"/>
    <lineage>
        <taxon>Bacteria</taxon>
        <taxon>Bacillati</taxon>
        <taxon>Actinomycetota</taxon>
        <taxon>Actinomycetes</taxon>
        <taxon>Cryptosporangiales</taxon>
        <taxon>Cryptosporangiaceae</taxon>
        <taxon>Cryptosporangium</taxon>
    </lineage>
</organism>
<name>A0A1M7K2U8_9ACTN</name>
<evidence type="ECO:0000256" key="1">
    <source>
        <dbReference type="SAM" id="MobiDB-lite"/>
    </source>
</evidence>
<proteinExistence type="predicted"/>
<sequence>MNNIDTTSTGGLNDNLHPGETTQRDRPRPYSLGLRRRPTLPRALSPTARNTPARLVSGAEHPLGDPTSTIDGESHAHVGTSRVVGLAKWNGRVLEVGDQFFIAELTPIDDEEPTVTAEFDLDLLDAADSDALSPGTLFYLTVRTVSDRGRRERTSSIRVRRFGRWTEAEASAVKNDAERLRDDLADLWE</sequence>
<reference evidence="2 3" key="1">
    <citation type="submission" date="2016-11" db="EMBL/GenBank/DDBJ databases">
        <authorList>
            <person name="Jaros S."/>
            <person name="Januszkiewicz K."/>
            <person name="Wedrychowicz H."/>
        </authorList>
    </citation>
    <scope>NUCLEOTIDE SEQUENCE [LARGE SCALE GENOMIC DNA]</scope>
    <source>
        <strain evidence="2 3">DSM 46144</strain>
    </source>
</reference>
<dbReference type="Proteomes" id="UP000184440">
    <property type="component" value="Unassembled WGS sequence"/>
</dbReference>
<dbReference type="RefSeq" id="WP_178379765.1">
    <property type="nucleotide sequence ID" value="NZ_FRCS01000001.1"/>
</dbReference>
<protein>
    <submittedName>
        <fullName evidence="2">Uncharacterized protein</fullName>
    </submittedName>
</protein>
<evidence type="ECO:0000313" key="2">
    <source>
        <dbReference type="EMBL" id="SHM59147.1"/>
    </source>
</evidence>
<dbReference type="AlphaFoldDB" id="A0A1M7K2U8"/>
<dbReference type="STRING" id="134849.SAMN05443668_101974"/>
<accession>A0A1M7K2U8</accession>
<feature type="compositionally biased region" description="Polar residues" evidence="1">
    <location>
        <begin position="1"/>
        <end position="12"/>
    </location>
</feature>
<gene>
    <name evidence="2" type="ORF">SAMN05443668_101974</name>
</gene>
<dbReference type="EMBL" id="FRCS01000001">
    <property type="protein sequence ID" value="SHM59147.1"/>
    <property type="molecule type" value="Genomic_DNA"/>
</dbReference>
<keyword evidence="3" id="KW-1185">Reference proteome</keyword>
<feature type="region of interest" description="Disordered" evidence="1">
    <location>
        <begin position="1"/>
        <end position="74"/>
    </location>
</feature>
<evidence type="ECO:0000313" key="3">
    <source>
        <dbReference type="Proteomes" id="UP000184440"/>
    </source>
</evidence>